<feature type="region of interest" description="Disordered" evidence="12">
    <location>
        <begin position="921"/>
        <end position="971"/>
    </location>
</feature>
<feature type="domain" description="DTW" evidence="13">
    <location>
        <begin position="504"/>
        <end position="894"/>
    </location>
</feature>
<accession>A0A058Z8N1</accession>
<dbReference type="EC" id="2.5.1.25" evidence="2"/>
<dbReference type="PANTHER" id="PTHR15627">
    <property type="entry name" value="NATURAL KILLER CELL-SPECIFIC ANTIGEN KLIP1"/>
    <property type="match status" value="1"/>
</dbReference>
<keyword evidence="5" id="KW-0819">tRNA processing</keyword>
<evidence type="ECO:0000256" key="9">
    <source>
        <dbReference type="ARBA" id="ARBA00039242"/>
    </source>
</evidence>
<comment type="catalytic activity">
    <reaction evidence="11">
        <text>a uridine in tRNA + S-adenosyl-L-methionine = a 3-[(3S)-3-amino-3-carboxypropyl]uridine in tRNA + S-methyl-5'-thioadenosine + H(+)</text>
        <dbReference type="Rhea" id="RHEA:62432"/>
        <dbReference type="Rhea" id="RHEA-COMP:13339"/>
        <dbReference type="Rhea" id="RHEA-COMP:16092"/>
        <dbReference type="ChEBI" id="CHEBI:15378"/>
        <dbReference type="ChEBI" id="CHEBI:17509"/>
        <dbReference type="ChEBI" id="CHEBI:59789"/>
        <dbReference type="ChEBI" id="CHEBI:65315"/>
        <dbReference type="ChEBI" id="CHEBI:82930"/>
        <dbReference type="EC" id="2.5.1.25"/>
    </reaction>
</comment>
<feature type="region of interest" description="Disordered" evidence="12">
    <location>
        <begin position="376"/>
        <end position="464"/>
    </location>
</feature>
<keyword evidence="6" id="KW-0539">Nucleus</keyword>
<evidence type="ECO:0000256" key="8">
    <source>
        <dbReference type="ARBA" id="ARBA00038290"/>
    </source>
</evidence>
<reference evidence="14" key="1">
    <citation type="submission" date="2013-04" db="EMBL/GenBank/DDBJ databases">
        <title>The Genome Sequence of Fonticula alba ATCC 38817.</title>
        <authorList>
            <consortium name="The Broad Institute Genomics Platform"/>
            <person name="Russ C."/>
            <person name="Cuomo C."/>
            <person name="Burger G."/>
            <person name="Gray M.W."/>
            <person name="Holland P.W.H."/>
            <person name="King N."/>
            <person name="Lang F.B.F."/>
            <person name="Roger A.J."/>
            <person name="Ruiz-Trillo I."/>
            <person name="Brown M."/>
            <person name="Walker B."/>
            <person name="Young S."/>
            <person name="Zeng Q."/>
            <person name="Gargeya S."/>
            <person name="Fitzgerald M."/>
            <person name="Haas B."/>
            <person name="Abouelleil A."/>
            <person name="Allen A.W."/>
            <person name="Alvarado L."/>
            <person name="Arachchi H.M."/>
            <person name="Berlin A.M."/>
            <person name="Chapman S.B."/>
            <person name="Gainer-Dewar J."/>
            <person name="Goldberg J."/>
            <person name="Griggs A."/>
            <person name="Gujja S."/>
            <person name="Hansen M."/>
            <person name="Howarth C."/>
            <person name="Imamovic A."/>
            <person name="Ireland A."/>
            <person name="Larimer J."/>
            <person name="McCowan C."/>
            <person name="Murphy C."/>
            <person name="Pearson M."/>
            <person name="Poon T.W."/>
            <person name="Priest M."/>
            <person name="Roberts A."/>
            <person name="Saif S."/>
            <person name="Shea T."/>
            <person name="Sisk P."/>
            <person name="Sykes S."/>
            <person name="Wortman J."/>
            <person name="Nusbaum C."/>
            <person name="Birren B."/>
        </authorList>
    </citation>
    <scope>NUCLEOTIDE SEQUENCE [LARGE SCALE GENOMIC DNA]</scope>
    <source>
        <strain evidence="14">ATCC 38817</strain>
    </source>
</reference>
<comment type="similarity">
    <text evidence="8">Belongs to the TDD superfamily. DTWD1 family.</text>
</comment>
<evidence type="ECO:0000256" key="5">
    <source>
        <dbReference type="ARBA" id="ARBA00022694"/>
    </source>
</evidence>
<evidence type="ECO:0000313" key="14">
    <source>
        <dbReference type="EMBL" id="KCV70659.1"/>
    </source>
</evidence>
<feature type="compositionally biased region" description="Pro residues" evidence="12">
    <location>
        <begin position="426"/>
        <end position="435"/>
    </location>
</feature>
<keyword evidence="4" id="KW-0949">S-adenosyl-L-methionine</keyword>
<feature type="compositionally biased region" description="Pro residues" evidence="12">
    <location>
        <begin position="446"/>
        <end position="459"/>
    </location>
</feature>
<proteinExistence type="inferred from homology"/>
<evidence type="ECO:0000256" key="3">
    <source>
        <dbReference type="ARBA" id="ARBA00022679"/>
    </source>
</evidence>
<evidence type="ECO:0000256" key="12">
    <source>
        <dbReference type="SAM" id="MobiDB-lite"/>
    </source>
</evidence>
<evidence type="ECO:0000259" key="13">
    <source>
        <dbReference type="SMART" id="SM01144"/>
    </source>
</evidence>
<dbReference type="InterPro" id="IPR005636">
    <property type="entry name" value="DTW"/>
</dbReference>
<evidence type="ECO:0000256" key="7">
    <source>
        <dbReference type="ARBA" id="ARBA00037050"/>
    </source>
</evidence>
<keyword evidence="15" id="KW-1185">Reference proteome</keyword>
<dbReference type="Proteomes" id="UP000030693">
    <property type="component" value="Unassembled WGS sequence"/>
</dbReference>
<dbReference type="GO" id="GO:0016432">
    <property type="term" value="F:tRNA-uridine aminocarboxypropyltransferase activity"/>
    <property type="evidence" value="ECO:0007669"/>
    <property type="project" value="UniProtKB-EC"/>
</dbReference>
<evidence type="ECO:0000256" key="1">
    <source>
        <dbReference type="ARBA" id="ARBA00004123"/>
    </source>
</evidence>
<evidence type="ECO:0000313" key="15">
    <source>
        <dbReference type="Proteomes" id="UP000030693"/>
    </source>
</evidence>
<evidence type="ECO:0000256" key="2">
    <source>
        <dbReference type="ARBA" id="ARBA00012386"/>
    </source>
</evidence>
<dbReference type="STRING" id="691883.A0A058Z8N1"/>
<organism evidence="14">
    <name type="scientific">Fonticula alba</name>
    <name type="common">Slime mold</name>
    <dbReference type="NCBI Taxonomy" id="691883"/>
    <lineage>
        <taxon>Eukaryota</taxon>
        <taxon>Rotosphaerida</taxon>
        <taxon>Fonticulaceae</taxon>
        <taxon>Fonticula</taxon>
    </lineage>
</organism>
<evidence type="ECO:0000256" key="11">
    <source>
        <dbReference type="ARBA" id="ARBA00048718"/>
    </source>
</evidence>
<dbReference type="GO" id="GO:0008033">
    <property type="term" value="P:tRNA processing"/>
    <property type="evidence" value="ECO:0007669"/>
    <property type="project" value="UniProtKB-KW"/>
</dbReference>
<dbReference type="Pfam" id="PF03942">
    <property type="entry name" value="DTW"/>
    <property type="match status" value="1"/>
</dbReference>
<dbReference type="InterPro" id="IPR051521">
    <property type="entry name" value="tRNA_Mod/Golgi_Maint"/>
</dbReference>
<gene>
    <name evidence="14" type="ORF">H696_03014</name>
</gene>
<comment type="function">
    <text evidence="7">Catalyzes the formation of 3-(3-amino-3-carboxypropyl)uridine (acp3U) at position 20 in the D-loop of several cytoplasmic tRNAs (acp3U(20)).</text>
</comment>
<protein>
    <recommendedName>
        <fullName evidence="9">tRNA-uridine aminocarboxypropyltransferase 1</fullName>
        <ecNumber evidence="2">2.5.1.25</ecNumber>
    </recommendedName>
    <alternativeName>
        <fullName evidence="10">DTW domain-containing protein 1</fullName>
    </alternativeName>
</protein>
<dbReference type="RefSeq" id="XP_009495175.1">
    <property type="nucleotide sequence ID" value="XM_009496900.1"/>
</dbReference>
<evidence type="ECO:0000256" key="4">
    <source>
        <dbReference type="ARBA" id="ARBA00022691"/>
    </source>
</evidence>
<evidence type="ECO:0000256" key="10">
    <source>
        <dbReference type="ARBA" id="ARBA00042508"/>
    </source>
</evidence>
<dbReference type="GO" id="GO:0005634">
    <property type="term" value="C:nucleus"/>
    <property type="evidence" value="ECO:0007669"/>
    <property type="project" value="UniProtKB-SubCell"/>
</dbReference>
<dbReference type="GeneID" id="20527739"/>
<keyword evidence="3" id="KW-0808">Transferase</keyword>
<name>A0A058Z8N1_FONAL</name>
<sequence>MACPPPLVPPEPEANLASLLRSTILPVSTLLLQSSAQVKERVQAQGADPSVNGGTNTDPLILIFTLDRDQLRASCPELAAHLGIACQARPNIRPGPMLVPTPPSTDDFPIGLLRRALAIPFRISMSWYPPSLLPHWSPARPARVPPPAPGEVPALDVEAATRHPLTLGQAIFSAIGADDSAAIPAFNASIAACDGAPPGMADAFHTVPTGSLVVALPPVHLLPADSRLSLGTAAEPGSGPCQHELRLAGGVSTSGSAASNAPAAGDPAAMCRLCPAGWVSIMAGFLPAGDFGLTEASPGRQPEAWVTLRGLAQLLPRNDGITPGWAARQPAVLSSAEDQQAVCLHASPATWVSAWSGGTIATTPDSLDAARAERISQAQERMRPADAGPRSQPAGPPPPGARFARTGCFDLVSTGEAIGDLGTGSTPPPPPPPASLEPMSALVPPAGVPPPPRASPPPGDGTASQLAPAQLFLRALALSPFDRLHQLIAGERARSCGVCASKGGRFYCVHCLAPVPLALSPGAAPTVDWFPRTRLPVRVLVIRHRSETPGRSTAMHLKMIAPSQVDVVTYPVSEADVGKARAAARVFTECKGQAFEAGCAAGPGCPDASWPDALFPVHDPAALLAGEPADVERSLSFWFRHVWGCSATDTAILFPNASSVDLREFAAPADWATAGQCQVHVQHPHVLGTEQHDCASGKAIPGGSALCSAESALGDPPSPVHAPKAGNAPRHIRNLILIDGTWSQAAAILRDEASLHGLPHVHIPRLSSPDAALTADEWRAGMTAPPEGFRTRRTPINPQRSLFWRSNTRADPDCVSSVEAVYYACRLLAGFRMLPSLATELVGPAEANGAREWFGPPPGGALPPDLGPEAPDSRLDNMLYLFVFMCFFINDKITSTKRMFEEAARRKNAAAPEVAQSAASSVAVAAPPPPTEGTSLGSTVGGQSALSVVSEQDGLAAKPGQQPTHGLQKHVDVTIPEVPARKKFQQGE</sequence>
<feature type="compositionally biased region" description="Polar residues" evidence="12">
    <location>
        <begin position="932"/>
        <end position="950"/>
    </location>
</feature>
<comment type="subcellular location">
    <subcellularLocation>
        <location evidence="1">Nucleus</location>
    </subcellularLocation>
</comment>
<dbReference type="PANTHER" id="PTHR15627:SF8">
    <property type="entry name" value="TRNA-URIDINE AMINOCARBOXYPROPYLTRANSFERASE 1"/>
    <property type="match status" value="1"/>
</dbReference>
<evidence type="ECO:0000256" key="6">
    <source>
        <dbReference type="ARBA" id="ARBA00023242"/>
    </source>
</evidence>
<dbReference type="OrthoDB" id="660555at2759"/>
<dbReference type="SMART" id="SM01144">
    <property type="entry name" value="DTW"/>
    <property type="match status" value="1"/>
</dbReference>
<dbReference type="AlphaFoldDB" id="A0A058Z8N1"/>
<dbReference type="EMBL" id="KB932204">
    <property type="protein sequence ID" value="KCV70659.1"/>
    <property type="molecule type" value="Genomic_DNA"/>
</dbReference>